<evidence type="ECO:0000256" key="8">
    <source>
        <dbReference type="ARBA" id="ARBA00023316"/>
    </source>
</evidence>
<evidence type="ECO:0000256" key="6">
    <source>
        <dbReference type="ARBA" id="ARBA00023034"/>
    </source>
</evidence>
<keyword evidence="11" id="KW-1185">Reference proteome</keyword>
<keyword evidence="3" id="KW-0808">Transferase</keyword>
<evidence type="ECO:0000313" key="10">
    <source>
        <dbReference type="EMBL" id="WOL13986.1"/>
    </source>
</evidence>
<dbReference type="PANTHER" id="PTHR32044">
    <property type="entry name" value="GLUCOMANNAN 4-BETA-MANNOSYLTRANSFERASE 9"/>
    <property type="match status" value="1"/>
</dbReference>
<evidence type="ECO:0000259" key="9">
    <source>
        <dbReference type="Pfam" id="PF00535"/>
    </source>
</evidence>
<evidence type="ECO:0000313" key="11">
    <source>
        <dbReference type="Proteomes" id="UP001327560"/>
    </source>
</evidence>
<evidence type="ECO:0000256" key="5">
    <source>
        <dbReference type="ARBA" id="ARBA00022989"/>
    </source>
</evidence>
<evidence type="ECO:0000256" key="2">
    <source>
        <dbReference type="ARBA" id="ARBA00022676"/>
    </source>
</evidence>
<evidence type="ECO:0000256" key="4">
    <source>
        <dbReference type="ARBA" id="ARBA00022692"/>
    </source>
</evidence>
<evidence type="ECO:0000256" key="7">
    <source>
        <dbReference type="ARBA" id="ARBA00023136"/>
    </source>
</evidence>
<keyword evidence="7" id="KW-0472">Membrane</keyword>
<name>A0AAQ3QIK7_9LILI</name>
<dbReference type="SUPFAM" id="SSF117856">
    <property type="entry name" value="AF0104/ALDC/Ptd012-like"/>
    <property type="match status" value="1"/>
</dbReference>
<dbReference type="Gene3D" id="3.90.550.10">
    <property type="entry name" value="Spore Coat Polysaccharide Biosynthesis Protein SpsA, Chain A"/>
    <property type="match status" value="1"/>
</dbReference>
<dbReference type="GO" id="GO:0071555">
    <property type="term" value="P:cell wall organization"/>
    <property type="evidence" value="ECO:0007669"/>
    <property type="project" value="UniProtKB-KW"/>
</dbReference>
<organism evidence="10 11">
    <name type="scientific">Canna indica</name>
    <name type="common">Indian-shot</name>
    <dbReference type="NCBI Taxonomy" id="4628"/>
    <lineage>
        <taxon>Eukaryota</taxon>
        <taxon>Viridiplantae</taxon>
        <taxon>Streptophyta</taxon>
        <taxon>Embryophyta</taxon>
        <taxon>Tracheophyta</taxon>
        <taxon>Spermatophyta</taxon>
        <taxon>Magnoliopsida</taxon>
        <taxon>Liliopsida</taxon>
        <taxon>Zingiberales</taxon>
        <taxon>Cannaceae</taxon>
        <taxon>Canna</taxon>
    </lineage>
</organism>
<sequence length="268" mass="29522">MVLVQIPMCNEKEVLDDSDDPLTQTLIKEEVEKWQQNGANILYRNRVIRDGYKAENLKSAMNCSYVKDYEFVTIFDADFQPTPDFLKRIVPHFKDNEEIGLVQARWSFVNKYENLLTRFQNINLCFHFEVEQQVNGMFISIFGSMRDNDFHHSSLATSTSSIPRSKKSTAAFKLAAACVTMMTASTQTEASTPTTPTETSWAGAVAERTSSTTPAVTGLAVYLAGGEGQVVGGSVAGPLISSGPIVMMAASFGNVAYEMLPLEEDEGV</sequence>
<dbReference type="Proteomes" id="UP001327560">
    <property type="component" value="Chromosome 7"/>
</dbReference>
<dbReference type="SUPFAM" id="SSF53448">
    <property type="entry name" value="Nucleotide-diphospho-sugar transferases"/>
    <property type="match status" value="1"/>
</dbReference>
<dbReference type="InterPro" id="IPR001173">
    <property type="entry name" value="Glyco_trans_2-like"/>
</dbReference>
<dbReference type="PANTHER" id="PTHR32044:SF44">
    <property type="entry name" value="XYLOGLUCAN GLYCOSYLTRANSFERASE 12-RELATED"/>
    <property type="match status" value="1"/>
</dbReference>
<evidence type="ECO:0000256" key="3">
    <source>
        <dbReference type="ARBA" id="ARBA00022679"/>
    </source>
</evidence>
<proteinExistence type="predicted"/>
<gene>
    <name evidence="10" type="ORF">Cni_G22766</name>
</gene>
<dbReference type="InterPro" id="IPR029044">
    <property type="entry name" value="Nucleotide-diphossugar_trans"/>
</dbReference>
<keyword evidence="8" id="KW-0961">Cell wall biogenesis/degradation</keyword>
<comment type="subcellular location">
    <subcellularLocation>
        <location evidence="1">Golgi apparatus membrane</location>
        <topology evidence="1">Multi-pass membrane protein</topology>
    </subcellularLocation>
</comment>
<keyword evidence="2" id="KW-0328">Glycosyltransferase</keyword>
<dbReference type="Pfam" id="PF00535">
    <property type="entry name" value="Glycos_transf_2"/>
    <property type="match status" value="1"/>
</dbReference>
<evidence type="ECO:0000256" key="1">
    <source>
        <dbReference type="ARBA" id="ARBA00004653"/>
    </source>
</evidence>
<dbReference type="GO" id="GO:0016757">
    <property type="term" value="F:glycosyltransferase activity"/>
    <property type="evidence" value="ECO:0007669"/>
    <property type="project" value="UniProtKB-KW"/>
</dbReference>
<dbReference type="AlphaFoldDB" id="A0AAQ3QIK7"/>
<protein>
    <submittedName>
        <fullName evidence="10">Xyloglucan glycosyltransferase 9</fullName>
    </submittedName>
</protein>
<keyword evidence="6" id="KW-0333">Golgi apparatus</keyword>
<accession>A0AAQ3QIK7</accession>
<dbReference type="GO" id="GO:0000139">
    <property type="term" value="C:Golgi membrane"/>
    <property type="evidence" value="ECO:0007669"/>
    <property type="project" value="UniProtKB-SubCell"/>
</dbReference>
<feature type="domain" description="Glycosyltransferase 2-like" evidence="9">
    <location>
        <begin position="28"/>
        <end position="114"/>
    </location>
</feature>
<keyword evidence="5" id="KW-1133">Transmembrane helix</keyword>
<keyword evidence="4" id="KW-0812">Transmembrane</keyword>
<reference evidence="10 11" key="1">
    <citation type="submission" date="2023-10" db="EMBL/GenBank/DDBJ databases">
        <title>Chromosome-scale genome assembly provides insights into flower coloration mechanisms of Canna indica.</title>
        <authorList>
            <person name="Li C."/>
        </authorList>
    </citation>
    <scope>NUCLEOTIDE SEQUENCE [LARGE SCALE GENOMIC DNA]</scope>
    <source>
        <tissue evidence="10">Flower</tissue>
    </source>
</reference>
<dbReference type="EMBL" id="CP136896">
    <property type="protein sequence ID" value="WOL13986.1"/>
    <property type="molecule type" value="Genomic_DNA"/>
</dbReference>